<accession>A0A847ESK2</accession>
<dbReference type="SUPFAM" id="SSF47413">
    <property type="entry name" value="lambda repressor-like DNA-binding domains"/>
    <property type="match status" value="1"/>
</dbReference>
<dbReference type="InterPro" id="IPR010982">
    <property type="entry name" value="Lambda_DNA-bd_dom_sf"/>
</dbReference>
<gene>
    <name evidence="2" type="ORF">GX618_00385</name>
</gene>
<organism evidence="2 3">
    <name type="scientific">Candidatus Dojkabacteria bacterium</name>
    <dbReference type="NCBI Taxonomy" id="2099670"/>
    <lineage>
        <taxon>Bacteria</taxon>
        <taxon>Candidatus Dojkabacteria</taxon>
    </lineage>
</organism>
<dbReference type="PROSITE" id="PS50943">
    <property type="entry name" value="HTH_CROC1"/>
    <property type="match status" value="1"/>
</dbReference>
<dbReference type="CDD" id="cd00093">
    <property type="entry name" value="HTH_XRE"/>
    <property type="match status" value="1"/>
</dbReference>
<evidence type="ECO:0000313" key="2">
    <source>
        <dbReference type="EMBL" id="NLE30722.1"/>
    </source>
</evidence>
<dbReference type="EMBL" id="JAAZAL010000015">
    <property type="protein sequence ID" value="NLE30722.1"/>
    <property type="molecule type" value="Genomic_DNA"/>
</dbReference>
<sequence>MEQNYIGENIRIYRERANLTQQQLADKVGVSWEMVSRYERSVNSPYKKINKISDALNISESLLLEKHIPNRYSNIDHRVPLFMQIPISNKLNSNNTNYYYICPEWILKRDRECIAIDSSLINSDGKEFNRDGVVYISKNIKPITNDYVLIRDSNGLITERYTNTNCNILGKVLAQEIRY</sequence>
<feature type="domain" description="HTH cro/C1-type" evidence="1">
    <location>
        <begin position="10"/>
        <end position="63"/>
    </location>
</feature>
<dbReference type="InterPro" id="IPR001387">
    <property type="entry name" value="Cro/C1-type_HTH"/>
</dbReference>
<dbReference type="Gene3D" id="1.10.260.40">
    <property type="entry name" value="lambda repressor-like DNA-binding domains"/>
    <property type="match status" value="1"/>
</dbReference>
<dbReference type="GO" id="GO:0003677">
    <property type="term" value="F:DNA binding"/>
    <property type="evidence" value="ECO:0007669"/>
    <property type="project" value="InterPro"/>
</dbReference>
<reference evidence="2 3" key="1">
    <citation type="journal article" date="2020" name="Biotechnol. Biofuels">
        <title>New insights from the biogas microbiome by comprehensive genome-resolved metagenomics of nearly 1600 species originating from multiple anaerobic digesters.</title>
        <authorList>
            <person name="Campanaro S."/>
            <person name="Treu L."/>
            <person name="Rodriguez-R L.M."/>
            <person name="Kovalovszki A."/>
            <person name="Ziels R.M."/>
            <person name="Maus I."/>
            <person name="Zhu X."/>
            <person name="Kougias P.G."/>
            <person name="Basile A."/>
            <person name="Luo G."/>
            <person name="Schluter A."/>
            <person name="Konstantinidis K.T."/>
            <person name="Angelidaki I."/>
        </authorList>
    </citation>
    <scope>NUCLEOTIDE SEQUENCE [LARGE SCALE GENOMIC DNA]</scope>
    <source>
        <strain evidence="2">AS06rmzACSIP_421</strain>
    </source>
</reference>
<evidence type="ECO:0000313" key="3">
    <source>
        <dbReference type="Proteomes" id="UP000554004"/>
    </source>
</evidence>
<name>A0A847ESK2_9BACT</name>
<dbReference type="Proteomes" id="UP000554004">
    <property type="component" value="Unassembled WGS sequence"/>
</dbReference>
<dbReference type="Pfam" id="PF01381">
    <property type="entry name" value="HTH_3"/>
    <property type="match status" value="1"/>
</dbReference>
<protein>
    <submittedName>
        <fullName evidence="2">Helix-turn-helix transcriptional regulator</fullName>
    </submittedName>
</protein>
<comment type="caution">
    <text evidence="2">The sequence shown here is derived from an EMBL/GenBank/DDBJ whole genome shotgun (WGS) entry which is preliminary data.</text>
</comment>
<dbReference type="SMART" id="SM00530">
    <property type="entry name" value="HTH_XRE"/>
    <property type="match status" value="1"/>
</dbReference>
<proteinExistence type="predicted"/>
<dbReference type="AlphaFoldDB" id="A0A847ESK2"/>
<evidence type="ECO:0000259" key="1">
    <source>
        <dbReference type="PROSITE" id="PS50943"/>
    </source>
</evidence>